<dbReference type="InterPro" id="IPR028994">
    <property type="entry name" value="Integrin_alpha_N"/>
</dbReference>
<gene>
    <name evidence="3" type="ORF">KOR34_37860</name>
</gene>
<dbReference type="SUPFAM" id="SSF69318">
    <property type="entry name" value="Integrin alpha N-terminal domain"/>
    <property type="match status" value="1"/>
</dbReference>
<evidence type="ECO:0000256" key="1">
    <source>
        <dbReference type="ARBA" id="ARBA00022729"/>
    </source>
</evidence>
<dbReference type="InterPro" id="IPR013517">
    <property type="entry name" value="FG-GAP"/>
</dbReference>
<feature type="chain" id="PRO_5022846648" evidence="2">
    <location>
        <begin position="17"/>
        <end position="633"/>
    </location>
</feature>
<organism evidence="3 4">
    <name type="scientific">Posidoniimonas corsicana</name>
    <dbReference type="NCBI Taxonomy" id="1938618"/>
    <lineage>
        <taxon>Bacteria</taxon>
        <taxon>Pseudomonadati</taxon>
        <taxon>Planctomycetota</taxon>
        <taxon>Planctomycetia</taxon>
        <taxon>Pirellulales</taxon>
        <taxon>Lacipirellulaceae</taxon>
        <taxon>Posidoniimonas</taxon>
    </lineage>
</organism>
<name>A0A5C5V793_9BACT</name>
<evidence type="ECO:0000313" key="4">
    <source>
        <dbReference type="Proteomes" id="UP000316714"/>
    </source>
</evidence>
<dbReference type="OrthoDB" id="41724at2"/>
<dbReference type="RefSeq" id="WP_146566987.1">
    <property type="nucleotide sequence ID" value="NZ_SIHJ01000002.1"/>
</dbReference>
<comment type="caution">
    <text evidence="3">The sequence shown here is derived from an EMBL/GenBank/DDBJ whole genome shotgun (WGS) entry which is preliminary data.</text>
</comment>
<accession>A0A5C5V793</accession>
<dbReference type="Pfam" id="PF13517">
    <property type="entry name" value="FG-GAP_3"/>
    <property type="match status" value="1"/>
</dbReference>
<feature type="signal peptide" evidence="2">
    <location>
        <begin position="1"/>
        <end position="16"/>
    </location>
</feature>
<dbReference type="PANTHER" id="PTHR44103:SF1">
    <property type="entry name" value="PROPROTEIN CONVERTASE P"/>
    <property type="match status" value="1"/>
</dbReference>
<evidence type="ECO:0000256" key="2">
    <source>
        <dbReference type="SAM" id="SignalP"/>
    </source>
</evidence>
<dbReference type="EMBL" id="SIHJ01000002">
    <property type="protein sequence ID" value="TWT33950.1"/>
    <property type="molecule type" value="Genomic_DNA"/>
</dbReference>
<evidence type="ECO:0000313" key="3">
    <source>
        <dbReference type="EMBL" id="TWT33950.1"/>
    </source>
</evidence>
<dbReference type="PANTHER" id="PTHR44103">
    <property type="entry name" value="PROPROTEIN CONVERTASE P"/>
    <property type="match status" value="1"/>
</dbReference>
<protein>
    <submittedName>
        <fullName evidence="3">FG-GAP repeat protein</fullName>
    </submittedName>
</protein>
<keyword evidence="4" id="KW-1185">Reference proteome</keyword>
<dbReference type="Gene3D" id="2.130.10.130">
    <property type="entry name" value="Integrin alpha, N-terminal"/>
    <property type="match status" value="1"/>
</dbReference>
<reference evidence="3 4" key="1">
    <citation type="submission" date="2019-02" db="EMBL/GenBank/DDBJ databases">
        <title>Deep-cultivation of Planctomycetes and their phenomic and genomic characterization uncovers novel biology.</title>
        <authorList>
            <person name="Wiegand S."/>
            <person name="Jogler M."/>
            <person name="Boedeker C."/>
            <person name="Pinto D."/>
            <person name="Vollmers J."/>
            <person name="Rivas-Marin E."/>
            <person name="Kohn T."/>
            <person name="Peeters S.H."/>
            <person name="Heuer A."/>
            <person name="Rast P."/>
            <person name="Oberbeckmann S."/>
            <person name="Bunk B."/>
            <person name="Jeske O."/>
            <person name="Meyerdierks A."/>
            <person name="Storesund J.E."/>
            <person name="Kallscheuer N."/>
            <person name="Luecker S."/>
            <person name="Lage O.M."/>
            <person name="Pohl T."/>
            <person name="Merkel B.J."/>
            <person name="Hornburger P."/>
            <person name="Mueller R.-W."/>
            <person name="Bruemmer F."/>
            <person name="Labrenz M."/>
            <person name="Spormann A.M."/>
            <person name="Op Den Camp H."/>
            <person name="Overmann J."/>
            <person name="Amann R."/>
            <person name="Jetten M.S.M."/>
            <person name="Mascher T."/>
            <person name="Medema M.H."/>
            <person name="Devos D.P."/>
            <person name="Kaster A.-K."/>
            <person name="Ovreas L."/>
            <person name="Rohde M."/>
            <person name="Galperin M.Y."/>
            <person name="Jogler C."/>
        </authorList>
    </citation>
    <scope>NUCLEOTIDE SEQUENCE [LARGE SCALE GENOMIC DNA]</scope>
    <source>
        <strain evidence="3 4">KOR34</strain>
    </source>
</reference>
<proteinExistence type="predicted"/>
<sequence length="633" mass="68310" precursor="true">MRISLLILALALPAAATDLTRLPYNNPGLVVDLKVGLWAWPLPMDWDSDGDLDLVVSCPDVPHNGVYVFENPGGDSPVFLPARRVGDGRSNISVSHVDGEPRVLTPGREWVNFRGRGFTDTVPHPPSKLKVGSGRTRADQRKLVDYNGDGLLDLVIGVGYWGDYGWDNAYDQHGEWTNGPLHGYVFVALNRGTNQSPVYDEAVKLQAGDADVDVYGMPSPSLADFDSDGDLDLLCGEFIDGFTYFQNTGGSEEPVYAAGRPLTHNGAPIKMELCMIVPTAIDWDTDGDVDLVVGQEDGRVALLENSGAVIDGVPQFLPPVFFQQQADHVNYGALATPVAIDWDNDGDQDLLAGNSAGFIGFIENLGQPAGVDTPRWAAPVHLQAGGEPFRIQAGRNGSIQGPCESKWGYTTLGVADLNADGLPDIVLNSIWGKVLWLRNIGAPGHPELAAARPVKVVGGDPPPKPAWNWWDPAEGDLVTQWRTTPVAVDWDRDNTMDLVMLDHEGFLALFRGVPDQAGFCVAPPERLFGHAESGEPLRLTDGVAGKSGRRKLSLVDWDGDSDLDLLVNGRSAELLENAASGGPTLLRKPTRLSGHRLAGHTTSPTTVDWNSDGVPELLIGAEDGCFYYQPRRD</sequence>
<dbReference type="Proteomes" id="UP000316714">
    <property type="component" value="Unassembled WGS sequence"/>
</dbReference>
<dbReference type="AlphaFoldDB" id="A0A5C5V793"/>
<keyword evidence="1 2" id="KW-0732">Signal</keyword>